<dbReference type="PANTHER" id="PTHR45996">
    <property type="entry name" value="AGAP001464-PB"/>
    <property type="match status" value="1"/>
</dbReference>
<dbReference type="GO" id="GO:0005634">
    <property type="term" value="C:nucleus"/>
    <property type="evidence" value="ECO:0007669"/>
    <property type="project" value="TreeGrafter"/>
</dbReference>
<dbReference type="InterPro" id="IPR008917">
    <property type="entry name" value="TF_DNA-bd_sf"/>
</dbReference>
<dbReference type="PANTHER" id="PTHR45996:SF3">
    <property type="entry name" value="CREB-H TRANSCRIPTION FACTOR HOMOLOG LET-607"/>
    <property type="match status" value="1"/>
</dbReference>
<dbReference type="STRING" id="6185.A0A094ZIC7"/>
<dbReference type="InterPro" id="IPR051381">
    <property type="entry name" value="CREB_ATF_subfamily"/>
</dbReference>
<keyword evidence="2" id="KW-0238">DNA-binding</keyword>
<evidence type="ECO:0000256" key="1">
    <source>
        <dbReference type="ARBA" id="ARBA00023015"/>
    </source>
</evidence>
<evidence type="ECO:0000259" key="5">
    <source>
        <dbReference type="PROSITE" id="PS00036"/>
    </source>
</evidence>
<keyword evidence="3" id="KW-0804">Transcription</keyword>
<dbReference type="InterPro" id="IPR004827">
    <property type="entry name" value="bZIP"/>
</dbReference>
<evidence type="ECO:0000256" key="3">
    <source>
        <dbReference type="ARBA" id="ARBA00023163"/>
    </source>
</evidence>
<sequence length="175" mass="20325">MNHFNPIPKFSYQEKTIQQQELLYSSSSAHSSSSSVINHHHCHQLLNSTEINNECDMNDSYKTNKIICLNNEDLLNGKPGECVKLTSEEYKMLQRIGCQLPIKFPLSQTNEKAIRTVRRKIRNKLSAQASRAKRQRSLTIHLRKLRSYINKFMNKRSEKSYLPLFINSNNTEGLL</sequence>
<dbReference type="GO" id="GO:0000978">
    <property type="term" value="F:RNA polymerase II cis-regulatory region sequence-specific DNA binding"/>
    <property type="evidence" value="ECO:0007669"/>
    <property type="project" value="TreeGrafter"/>
</dbReference>
<evidence type="ECO:0000256" key="4">
    <source>
        <dbReference type="ARBA" id="ARBA00023242"/>
    </source>
</evidence>
<evidence type="ECO:0000313" key="6">
    <source>
        <dbReference type="EMBL" id="KGB32654.1"/>
    </source>
</evidence>
<keyword evidence="4" id="KW-0539">Nucleus</keyword>
<protein>
    <submittedName>
        <fullName evidence="6">Cyclic AMP-responsive element-binding protein 3-like protein 1</fullName>
    </submittedName>
</protein>
<keyword evidence="1" id="KW-0805">Transcription regulation</keyword>
<dbReference type="GO" id="GO:0000981">
    <property type="term" value="F:DNA-binding transcription factor activity, RNA polymerase II-specific"/>
    <property type="evidence" value="ECO:0007669"/>
    <property type="project" value="TreeGrafter"/>
</dbReference>
<feature type="domain" description="BZIP" evidence="5">
    <location>
        <begin position="118"/>
        <end position="133"/>
    </location>
</feature>
<accession>A0A094ZIC7</accession>
<dbReference type="EMBL" id="KL250511">
    <property type="protein sequence ID" value="KGB32654.1"/>
    <property type="molecule type" value="Genomic_DNA"/>
</dbReference>
<dbReference type="PROSITE" id="PS00036">
    <property type="entry name" value="BZIP_BASIC"/>
    <property type="match status" value="1"/>
</dbReference>
<organism evidence="6">
    <name type="scientific">Schistosoma haematobium</name>
    <name type="common">Blood fluke</name>
    <dbReference type="NCBI Taxonomy" id="6185"/>
    <lineage>
        <taxon>Eukaryota</taxon>
        <taxon>Metazoa</taxon>
        <taxon>Spiralia</taxon>
        <taxon>Lophotrochozoa</taxon>
        <taxon>Platyhelminthes</taxon>
        <taxon>Trematoda</taxon>
        <taxon>Digenea</taxon>
        <taxon>Strigeidida</taxon>
        <taxon>Schistosomatoidea</taxon>
        <taxon>Schistosomatidae</taxon>
        <taxon>Schistosoma</taxon>
    </lineage>
</organism>
<dbReference type="SUPFAM" id="SSF47454">
    <property type="entry name" value="A DNA-binding domain in eukaryotic transcription factors"/>
    <property type="match status" value="1"/>
</dbReference>
<evidence type="ECO:0000256" key="2">
    <source>
        <dbReference type="ARBA" id="ARBA00023125"/>
    </source>
</evidence>
<dbReference type="AlphaFoldDB" id="A0A094ZIC7"/>
<gene>
    <name evidence="6" type="ORF">MS3_00774</name>
</gene>
<name>A0A094ZIC7_SCHHA</name>
<proteinExistence type="predicted"/>
<reference evidence="6" key="1">
    <citation type="journal article" date="2012" name="Nat. Genet.">
        <title>Whole-genome sequence of Schistosoma haematobium.</title>
        <authorList>
            <person name="Young N.D."/>
            <person name="Jex A.R."/>
            <person name="Li B."/>
            <person name="Liu S."/>
            <person name="Yang L."/>
            <person name="Xiong Z."/>
            <person name="Li Y."/>
            <person name="Cantacessi C."/>
            <person name="Hall R.S."/>
            <person name="Xu X."/>
            <person name="Chen F."/>
            <person name="Wu X."/>
            <person name="Zerlotini A."/>
            <person name="Oliveira G."/>
            <person name="Hofmann A."/>
            <person name="Zhang G."/>
            <person name="Fang X."/>
            <person name="Kang Y."/>
            <person name="Campbell B.E."/>
            <person name="Loukas A."/>
            <person name="Ranganathan S."/>
            <person name="Rollinson D."/>
            <person name="Rinaldi G."/>
            <person name="Brindley P.J."/>
            <person name="Yang H."/>
            <person name="Wang J."/>
            <person name="Wang J."/>
            <person name="Gasser R.B."/>
        </authorList>
    </citation>
    <scope>NUCLEOTIDE SEQUENCE [LARGE SCALE GENOMIC DNA]</scope>
</reference>